<dbReference type="Gene3D" id="3.30.70.850">
    <property type="entry name" value="Peptidase S8, pro-domain"/>
    <property type="match status" value="2"/>
</dbReference>
<feature type="region of interest" description="Disordered" evidence="11">
    <location>
        <begin position="859"/>
        <end position="878"/>
    </location>
</feature>
<proteinExistence type="inferred from homology"/>
<feature type="active site" description="Charge relay system" evidence="10">
    <location>
        <position position="598"/>
    </location>
</feature>
<dbReference type="InterPro" id="IPR015500">
    <property type="entry name" value="Peptidase_S8_subtilisin-rel"/>
</dbReference>
<evidence type="ECO:0000256" key="4">
    <source>
        <dbReference type="ARBA" id="ARBA00022729"/>
    </source>
</evidence>
<evidence type="ECO:0000256" key="6">
    <source>
        <dbReference type="ARBA" id="ARBA00022825"/>
    </source>
</evidence>
<feature type="region of interest" description="Disordered" evidence="11">
    <location>
        <begin position="1582"/>
        <end position="1602"/>
    </location>
</feature>
<dbReference type="PROSITE" id="PS00136">
    <property type="entry name" value="SUBTILASE_ASP"/>
    <property type="match status" value="2"/>
</dbReference>
<evidence type="ECO:0000313" key="13">
    <source>
        <dbReference type="EMBL" id="CAH3127063.1"/>
    </source>
</evidence>
<dbReference type="EMBL" id="CALNXK010000043">
    <property type="protein sequence ID" value="CAH3127063.1"/>
    <property type="molecule type" value="Genomic_DNA"/>
</dbReference>
<dbReference type="Proteomes" id="UP001159405">
    <property type="component" value="Unassembled WGS sequence"/>
</dbReference>
<keyword evidence="8" id="KW-1015">Disulfide bond</keyword>
<comment type="similarity">
    <text evidence="1">Belongs to the peptidase S8 family. Furin subfamily.</text>
</comment>
<evidence type="ECO:0000256" key="3">
    <source>
        <dbReference type="ARBA" id="ARBA00022685"/>
    </source>
</evidence>
<evidence type="ECO:0000313" key="14">
    <source>
        <dbReference type="Proteomes" id="UP001159405"/>
    </source>
</evidence>
<feature type="compositionally biased region" description="Polar residues" evidence="11">
    <location>
        <begin position="859"/>
        <end position="877"/>
    </location>
</feature>
<dbReference type="InterPro" id="IPR000209">
    <property type="entry name" value="Peptidase_S8/S53_dom"/>
</dbReference>
<dbReference type="Pfam" id="PF00082">
    <property type="entry name" value="Peptidase_S8"/>
    <property type="match status" value="2"/>
</dbReference>
<accession>A0ABN8P1Y6</accession>
<dbReference type="SUPFAM" id="SSF54897">
    <property type="entry name" value="Protease propeptides/inhibitors"/>
    <property type="match status" value="2"/>
</dbReference>
<keyword evidence="6 10" id="KW-0720">Serine protease</keyword>
<dbReference type="InterPro" id="IPR022398">
    <property type="entry name" value="Peptidase_S8_His-AS"/>
</dbReference>
<keyword evidence="7" id="KW-0865">Zymogen</keyword>
<dbReference type="Pfam" id="PF16470">
    <property type="entry name" value="S8_pro-domain"/>
    <property type="match status" value="2"/>
</dbReference>
<dbReference type="Pfam" id="PF01483">
    <property type="entry name" value="P_proprotein"/>
    <property type="match status" value="2"/>
</dbReference>
<dbReference type="PROSITE" id="PS00137">
    <property type="entry name" value="SUBTILASE_HIS"/>
    <property type="match status" value="2"/>
</dbReference>
<dbReference type="PRINTS" id="PR00723">
    <property type="entry name" value="SUBTILISIN"/>
</dbReference>
<keyword evidence="9" id="KW-0325">Glycoprotein</keyword>
<feature type="region of interest" description="Disordered" evidence="11">
    <location>
        <begin position="103"/>
        <end position="130"/>
    </location>
</feature>
<comment type="caution">
    <text evidence="13">The sequence shown here is derived from an EMBL/GenBank/DDBJ whole genome shotgun (WGS) entry which is preliminary data.</text>
</comment>
<evidence type="ECO:0000256" key="10">
    <source>
        <dbReference type="PROSITE-ProRule" id="PRU01240"/>
    </source>
</evidence>
<feature type="active site" description="Charge relay system" evidence="10">
    <location>
        <position position="419"/>
    </location>
</feature>
<evidence type="ECO:0000259" key="12">
    <source>
        <dbReference type="PROSITE" id="PS51829"/>
    </source>
</evidence>
<dbReference type="PROSITE" id="PS51892">
    <property type="entry name" value="SUBTILASE"/>
    <property type="match status" value="2"/>
</dbReference>
<dbReference type="InterPro" id="IPR036852">
    <property type="entry name" value="Peptidase_S8/S53_dom_sf"/>
</dbReference>
<evidence type="ECO:0000256" key="5">
    <source>
        <dbReference type="ARBA" id="ARBA00022801"/>
    </source>
</evidence>
<gene>
    <name evidence="13" type="ORF">PLOB_00032774</name>
</gene>
<dbReference type="Gene3D" id="2.60.120.260">
    <property type="entry name" value="Galactose-binding domain-like"/>
    <property type="match status" value="2"/>
</dbReference>
<name>A0ABN8P1Y6_9CNID</name>
<keyword evidence="5 10" id="KW-0378">Hydrolase</keyword>
<sequence length="1620" mass="181687">MAVHFRGILGRKSPGDWTVKIRDAESKNSLSPRNEGQKLFDEEIRDRIRNEPNDVSDLFTDGFFRDYEKPEGFQLSDEPYLQHELAHGRFKEDYMELKADSSETKSVAFDEPAAMKDDKSTNDEKMKNAPDGVNDFTYGFKEDSTKLADEISYPRELAHGRFKEDYMKLKEDSSEPINVESDESSCTPSEDLHGNIAGCLTEWSIVILRQITTHLDQSLEEDRTGDKIYTNSWAVQLDTHEKLVADDVARSLGFENRGAVANLAGHFHFVHGQTGSRQKRSADHHTQPLLAHPRVKRAKQQTLLFRYKRGFEAVEKTLARVRREEQNREYFDDPEWPKQWYLYDSGFEGASGNLGVLEANKRGYTGKGVVVTIVDDGLDHRHPDLRENYDPQASWDINGNDDDPTPDMSTLAELAENSHGTKCGGEVAATANNEICGVGVAPNASIGGIRFLDGDVTDVTEAQALGLNCDYIHIKSASWGPKDDGKTFGKPEALAAEAIKNCALYSRQGKGTIFVWANGNGGYNLDNCNCDGYASSVYTLSVGSISPGGFCTFYDENCPSTMAVVYTGDVGAGKRERYANLVTTSPKGHCVDSFSGTSCAAPLAAGIFALVLKANPDLTWRDMQHLVVHTARKNDPDGLSWKTNAAGHSYSLCYGFGVLHAMDLINKAKDWTQVDEQLTHEVPGHLTRETRKIPSNGILTLKLTNDDRTIGNLEHVQLVFSVLHRRRGDMSIELTSPQGTTSQLLATRPADDSTHGLDRWPFTSVQFWGENPSGEWTLKILDQQNSYSARNQQDRKFDEETSRLADNEPMVQSDLTHGRFKEDYMTPENEVFQRGDEPNFQRELNHGRFKEDYMKLQADSSEQNNVKSDEPQCTPSENLDGDVAGCVTEWSIVMYVRNGGRRVSFSQMILRTLMLRLLLFVAVLTVTAHQNENYEEEYRSDHIGELLEEGKPVYTNIWAVELDADDDDLAAKIAKSFDLTHNGRIGNMPGVFEFVHEGTNSRLKKRSLERTQQLTDHPRVKWAEQQRVLERTKRDYLTHEYLREKELERKVREEKYKRIFNDPGWEKQWYLLNWGQNDEHLVGADIEVLDVWRRGFTGKGTVVSILDDGLDHTHPDLKRNYDKNASYDFNDNDDDPFPNDSDPYNAHGTKCGGEVGAQEDNGICGVGVAFNVNLGGVRMLDGTATDKLEASALSFQSDYIDIYSNCWGPKDDGKTFGRPGPLGQKAFADGAKKGRGGKGSIYVWATGNGGLADDDCNADGYTSSIYTISIGAVSRYGLSTYYDEQCSSTMAVTFTGDTHRGGSSEADLVTTDLHHKCTARFRGTSSAAPLASGIFALVLEANRDLTWRDLQHLVVKTAVKTSPEDDGWIKNAAGLWFNHKFGYGRLSASKLVSEALKWKSVGEQHKCIVNGSFDNGDIIPLSGTLELTLQTDGCRGSNNHVRKLEHVQVTVSFRLSKAFRGDISIDVISPGNTKSTLLSVRRLDKDTFGLTNWDFMTVHLWDESPSGTWKLQFHHKKQDITQGLNRHDNDIEEREKVEIQHDLLKARRDEIVDDYNNYHDEIHHGRFGEDYMRDQVFPVSQDEGELDSLLTEEDEEEDSKNAYAGRVTKWALTLYGTGEK</sequence>
<evidence type="ECO:0000256" key="11">
    <source>
        <dbReference type="SAM" id="MobiDB-lite"/>
    </source>
</evidence>
<dbReference type="SUPFAM" id="SSF52743">
    <property type="entry name" value="Subtilisin-like"/>
    <property type="match status" value="2"/>
</dbReference>
<keyword evidence="4" id="KW-0732">Signal</keyword>
<reference evidence="13 14" key="1">
    <citation type="submission" date="2022-05" db="EMBL/GenBank/DDBJ databases">
        <authorList>
            <consortium name="Genoscope - CEA"/>
            <person name="William W."/>
        </authorList>
    </citation>
    <scope>NUCLEOTIDE SEQUENCE [LARGE SCALE GENOMIC DNA]</scope>
</reference>
<dbReference type="InterPro" id="IPR038466">
    <property type="entry name" value="S8_pro-domain_sf"/>
</dbReference>
<dbReference type="InterPro" id="IPR023828">
    <property type="entry name" value="Peptidase_S8_Ser-AS"/>
</dbReference>
<feature type="domain" description="P/Homo B" evidence="12">
    <location>
        <begin position="1400"/>
        <end position="1620"/>
    </location>
</feature>
<protein>
    <recommendedName>
        <fullName evidence="12">P/Homo B domain-containing protein</fullName>
    </recommendedName>
</protein>
<dbReference type="InterPro" id="IPR002884">
    <property type="entry name" value="P_dom"/>
</dbReference>
<evidence type="ECO:0000256" key="2">
    <source>
        <dbReference type="ARBA" id="ARBA00022670"/>
    </source>
</evidence>
<dbReference type="PANTHER" id="PTHR42884:SF23">
    <property type="entry name" value="FURIN-LIKE PROTEASE 2"/>
    <property type="match status" value="1"/>
</dbReference>
<feature type="domain" description="P/Homo B" evidence="12">
    <location>
        <begin position="673"/>
        <end position="810"/>
    </location>
</feature>
<dbReference type="InterPro" id="IPR023827">
    <property type="entry name" value="Peptidase_S8_Asp-AS"/>
</dbReference>
<feature type="compositionally biased region" description="Basic and acidic residues" evidence="11">
    <location>
        <begin position="113"/>
        <end position="128"/>
    </location>
</feature>
<feature type="active site" description="Charge relay system" evidence="10">
    <location>
        <position position="1107"/>
    </location>
</feature>
<dbReference type="Gene3D" id="3.40.50.200">
    <property type="entry name" value="Peptidase S8/S53 domain"/>
    <property type="match status" value="2"/>
</dbReference>
<evidence type="ECO:0000256" key="1">
    <source>
        <dbReference type="ARBA" id="ARBA00005325"/>
    </source>
</evidence>
<evidence type="ECO:0000256" key="7">
    <source>
        <dbReference type="ARBA" id="ARBA00023145"/>
    </source>
</evidence>
<feature type="compositionally biased region" description="Acidic residues" evidence="11">
    <location>
        <begin position="1582"/>
        <end position="1598"/>
    </location>
</feature>
<keyword evidence="3" id="KW-0165">Cleavage on pair of basic residues</keyword>
<keyword evidence="14" id="KW-1185">Reference proteome</keyword>
<evidence type="ECO:0000256" key="9">
    <source>
        <dbReference type="ARBA" id="ARBA00023180"/>
    </source>
</evidence>
<feature type="active site" description="Charge relay system" evidence="10">
    <location>
        <position position="1147"/>
    </location>
</feature>
<dbReference type="InterPro" id="IPR032815">
    <property type="entry name" value="S8_pro-domain"/>
</dbReference>
<dbReference type="InterPro" id="IPR034182">
    <property type="entry name" value="Kexin/furin"/>
</dbReference>
<dbReference type="CDD" id="cd04059">
    <property type="entry name" value="Peptidases_S8_Protein_convertases_Kexins_Furin-like"/>
    <property type="match status" value="2"/>
</dbReference>
<feature type="region of interest" description="Disordered" evidence="11">
    <location>
        <begin position="1124"/>
        <end position="1146"/>
    </location>
</feature>
<feature type="active site" description="Charge relay system" evidence="10">
    <location>
        <position position="375"/>
    </location>
</feature>
<evidence type="ECO:0000256" key="8">
    <source>
        <dbReference type="ARBA" id="ARBA00023157"/>
    </source>
</evidence>
<dbReference type="PROSITE" id="PS51829">
    <property type="entry name" value="P_HOMO_B"/>
    <property type="match status" value="2"/>
</dbReference>
<dbReference type="SUPFAM" id="SSF49785">
    <property type="entry name" value="Galactose-binding domain-like"/>
    <property type="match status" value="2"/>
</dbReference>
<dbReference type="PANTHER" id="PTHR42884">
    <property type="entry name" value="PROPROTEIN CONVERTASE SUBTILISIN/KEXIN-RELATED"/>
    <property type="match status" value="1"/>
</dbReference>
<dbReference type="InterPro" id="IPR008979">
    <property type="entry name" value="Galactose-bd-like_sf"/>
</dbReference>
<organism evidence="13 14">
    <name type="scientific">Porites lobata</name>
    <dbReference type="NCBI Taxonomy" id="104759"/>
    <lineage>
        <taxon>Eukaryota</taxon>
        <taxon>Metazoa</taxon>
        <taxon>Cnidaria</taxon>
        <taxon>Anthozoa</taxon>
        <taxon>Hexacorallia</taxon>
        <taxon>Scleractinia</taxon>
        <taxon>Fungiina</taxon>
        <taxon>Poritidae</taxon>
        <taxon>Porites</taxon>
    </lineage>
</organism>
<feature type="active site" description="Charge relay system" evidence="10">
    <location>
        <position position="1325"/>
    </location>
</feature>
<dbReference type="PROSITE" id="PS00138">
    <property type="entry name" value="SUBTILASE_SER"/>
    <property type="match status" value="2"/>
</dbReference>
<keyword evidence="2 10" id="KW-0645">Protease</keyword>